<dbReference type="KEGG" id="lgi:LOTGIDRAFT_175435"/>
<keyword evidence="2" id="KW-1185">Reference proteome</keyword>
<dbReference type="CTD" id="20243185"/>
<evidence type="ECO:0000313" key="2">
    <source>
        <dbReference type="Proteomes" id="UP000030746"/>
    </source>
</evidence>
<accession>V4ALF7</accession>
<dbReference type="EMBL" id="KB201807">
    <property type="protein sequence ID" value="ESO94416.1"/>
    <property type="molecule type" value="Genomic_DNA"/>
</dbReference>
<gene>
    <name evidence="1" type="ORF">LOTGIDRAFT_175435</name>
</gene>
<dbReference type="OrthoDB" id="10019582at2759"/>
<dbReference type="Proteomes" id="UP000030746">
    <property type="component" value="Unassembled WGS sequence"/>
</dbReference>
<evidence type="ECO:0000313" key="1">
    <source>
        <dbReference type="EMBL" id="ESO94416.1"/>
    </source>
</evidence>
<dbReference type="AlphaFoldDB" id="V4ALF7"/>
<organism evidence="1 2">
    <name type="scientific">Lottia gigantea</name>
    <name type="common">Giant owl limpet</name>
    <dbReference type="NCBI Taxonomy" id="225164"/>
    <lineage>
        <taxon>Eukaryota</taxon>
        <taxon>Metazoa</taxon>
        <taxon>Spiralia</taxon>
        <taxon>Lophotrochozoa</taxon>
        <taxon>Mollusca</taxon>
        <taxon>Gastropoda</taxon>
        <taxon>Patellogastropoda</taxon>
        <taxon>Lottioidea</taxon>
        <taxon>Lottiidae</taxon>
        <taxon>Lottia</taxon>
    </lineage>
</organism>
<proteinExistence type="predicted"/>
<reference evidence="1 2" key="1">
    <citation type="journal article" date="2013" name="Nature">
        <title>Insights into bilaterian evolution from three spiralian genomes.</title>
        <authorList>
            <person name="Simakov O."/>
            <person name="Marletaz F."/>
            <person name="Cho S.J."/>
            <person name="Edsinger-Gonzales E."/>
            <person name="Havlak P."/>
            <person name="Hellsten U."/>
            <person name="Kuo D.H."/>
            <person name="Larsson T."/>
            <person name="Lv J."/>
            <person name="Arendt D."/>
            <person name="Savage R."/>
            <person name="Osoegawa K."/>
            <person name="de Jong P."/>
            <person name="Grimwood J."/>
            <person name="Chapman J.A."/>
            <person name="Shapiro H."/>
            <person name="Aerts A."/>
            <person name="Otillar R.P."/>
            <person name="Terry A.Y."/>
            <person name="Boore J.L."/>
            <person name="Grigoriev I.V."/>
            <person name="Lindberg D.R."/>
            <person name="Seaver E.C."/>
            <person name="Weisblat D.A."/>
            <person name="Putnam N.H."/>
            <person name="Rokhsar D.S."/>
        </authorList>
    </citation>
    <scope>NUCLEOTIDE SEQUENCE [LARGE SCALE GENOMIC DNA]</scope>
</reference>
<dbReference type="GeneID" id="20243185"/>
<dbReference type="HOGENOM" id="CLU_2212912_0_0_1"/>
<protein>
    <submittedName>
        <fullName evidence="1">Uncharacterized protein</fullName>
    </submittedName>
</protein>
<name>V4ALF7_LOTGI</name>
<sequence>MKIGKRKKSCERPDCQSINLFSFYVFASEKAVTKLQLDNMDITRRHLSFTNEQETSTEPFDDDTVIMYNRMRFAINITTWTEKTPALYHGHLAFLDFTRLSKRVKYE</sequence>
<dbReference type="RefSeq" id="XP_009054899.1">
    <property type="nucleotide sequence ID" value="XM_009056651.1"/>
</dbReference>